<evidence type="ECO:0000313" key="3">
    <source>
        <dbReference type="EMBL" id="RLV48674.1"/>
    </source>
</evidence>
<evidence type="ECO:0000313" key="4">
    <source>
        <dbReference type="Proteomes" id="UP000281708"/>
    </source>
</evidence>
<dbReference type="SUPFAM" id="SSF49899">
    <property type="entry name" value="Concanavalin A-like lectins/glucanases"/>
    <property type="match status" value="1"/>
</dbReference>
<dbReference type="Proteomes" id="UP000281708">
    <property type="component" value="Unassembled WGS sequence"/>
</dbReference>
<dbReference type="EMBL" id="RDBE01000008">
    <property type="protein sequence ID" value="RLV48674.1"/>
    <property type="molecule type" value="Genomic_DNA"/>
</dbReference>
<feature type="chain" id="PRO_5039387242" evidence="1">
    <location>
        <begin position="25"/>
        <end position="274"/>
    </location>
</feature>
<name>A0A3L8P0N3_9ACTN</name>
<feature type="signal peptide" evidence="1">
    <location>
        <begin position="1"/>
        <end position="24"/>
    </location>
</feature>
<organism evidence="3 4">
    <name type="scientific">Nocardioides mangrovicus</name>
    <dbReference type="NCBI Taxonomy" id="2478913"/>
    <lineage>
        <taxon>Bacteria</taxon>
        <taxon>Bacillati</taxon>
        <taxon>Actinomycetota</taxon>
        <taxon>Actinomycetes</taxon>
        <taxon>Propionibacteriales</taxon>
        <taxon>Nocardioidaceae</taxon>
        <taxon>Nocardioides</taxon>
    </lineage>
</organism>
<keyword evidence="3" id="KW-0378">Hydrolase</keyword>
<dbReference type="GO" id="GO:0004553">
    <property type="term" value="F:hydrolase activity, hydrolyzing O-glycosyl compounds"/>
    <property type="evidence" value="ECO:0007669"/>
    <property type="project" value="InterPro"/>
</dbReference>
<accession>A0A3L8P0N3</accession>
<dbReference type="CDD" id="cd00413">
    <property type="entry name" value="Glyco_hydrolase_16"/>
    <property type="match status" value="1"/>
</dbReference>
<proteinExistence type="predicted"/>
<evidence type="ECO:0000256" key="1">
    <source>
        <dbReference type="SAM" id="SignalP"/>
    </source>
</evidence>
<dbReference type="InterPro" id="IPR013320">
    <property type="entry name" value="ConA-like_dom_sf"/>
</dbReference>
<dbReference type="InterPro" id="IPR000757">
    <property type="entry name" value="Beta-glucanase-like"/>
</dbReference>
<keyword evidence="4" id="KW-1185">Reference proteome</keyword>
<dbReference type="PROSITE" id="PS51318">
    <property type="entry name" value="TAT"/>
    <property type="match status" value="1"/>
</dbReference>
<reference evidence="3 4" key="1">
    <citation type="submission" date="2018-10" db="EMBL/GenBank/DDBJ databases">
        <title>Marmoricola sp. 4Q3S-7 whole genome shotgun sequence.</title>
        <authorList>
            <person name="Li F."/>
        </authorList>
    </citation>
    <scope>NUCLEOTIDE SEQUENCE [LARGE SCALE GENOMIC DNA]</scope>
    <source>
        <strain evidence="3 4">4Q3S-7</strain>
    </source>
</reference>
<protein>
    <submittedName>
        <fullName evidence="3">Glycosyl hydrolase family protein</fullName>
    </submittedName>
</protein>
<comment type="caution">
    <text evidence="3">The sequence shown here is derived from an EMBL/GenBank/DDBJ whole genome shotgun (WGS) entry which is preliminary data.</text>
</comment>
<dbReference type="AlphaFoldDB" id="A0A3L8P0N3"/>
<gene>
    <name evidence="3" type="ORF">D9V37_13130</name>
</gene>
<evidence type="ECO:0000259" key="2">
    <source>
        <dbReference type="PROSITE" id="PS51762"/>
    </source>
</evidence>
<feature type="domain" description="GH16" evidence="2">
    <location>
        <begin position="48"/>
        <end position="256"/>
    </location>
</feature>
<dbReference type="Gene3D" id="2.60.120.200">
    <property type="match status" value="1"/>
</dbReference>
<dbReference type="PROSITE" id="PS51762">
    <property type="entry name" value="GH16_2"/>
    <property type="match status" value="1"/>
</dbReference>
<sequence length="274" mass="29900">MMAGRRSLLLAACLAALGPALALASPPAHATPAVHADRTRASTAARAYGWGQPAWREEFDRSRLRSVWGVFDSPGNGGNGLRRPSQVRLGGGVLTIAGTPEALTGGLALDRGLHRYGRWETRLRTRSSGTGSPYHAVLALIPHDLARYHCGATDIDVAEYDLGAPVGFFLHALPARQHYASVRRDTTRWHTYAVEVTRRSVTWFVDGRAVVTDRDATMTSGIPLALDLQLDAFQPAGLARSTMQVDWTRYYPLRGHTRPVKAPAPRTTTYDYAC</sequence>
<keyword evidence="1" id="KW-0732">Signal</keyword>
<dbReference type="InterPro" id="IPR006311">
    <property type="entry name" value="TAT_signal"/>
</dbReference>
<dbReference type="GO" id="GO:0005975">
    <property type="term" value="P:carbohydrate metabolic process"/>
    <property type="evidence" value="ECO:0007669"/>
    <property type="project" value="InterPro"/>
</dbReference>